<dbReference type="InterPro" id="IPR032795">
    <property type="entry name" value="DUF3741-assoc"/>
</dbReference>
<feature type="compositionally biased region" description="Basic and acidic residues" evidence="1">
    <location>
        <begin position="269"/>
        <end position="296"/>
    </location>
</feature>
<name>A0A067FRB8_CITSI</name>
<dbReference type="PaxDb" id="2711-XP_006477687.1"/>
<dbReference type="InterPro" id="IPR025486">
    <property type="entry name" value="DUF4378"/>
</dbReference>
<dbReference type="AlphaFoldDB" id="A0A067FRB8"/>
<evidence type="ECO:0000259" key="3">
    <source>
        <dbReference type="Pfam" id="PF14383"/>
    </source>
</evidence>
<feature type="region of interest" description="Disordered" evidence="1">
    <location>
        <begin position="70"/>
        <end position="96"/>
    </location>
</feature>
<feature type="compositionally biased region" description="Low complexity" evidence="1">
    <location>
        <begin position="87"/>
        <end position="96"/>
    </location>
</feature>
<dbReference type="GO" id="GO:0051513">
    <property type="term" value="P:regulation of monopolar cell growth"/>
    <property type="evidence" value="ECO:0007669"/>
    <property type="project" value="InterPro"/>
</dbReference>
<feature type="region of interest" description="Disordered" evidence="1">
    <location>
        <begin position="349"/>
        <end position="410"/>
    </location>
</feature>
<accession>A0A067FRB8</accession>
<feature type="domain" description="DUF3741" evidence="3">
    <location>
        <begin position="334"/>
        <end position="353"/>
    </location>
</feature>
<dbReference type="InterPro" id="IPR033334">
    <property type="entry name" value="LNG1/2"/>
</dbReference>
<dbReference type="PANTHER" id="PTHR31680:SF4">
    <property type="entry name" value="LONGIFOLIA PROTEIN"/>
    <property type="match status" value="1"/>
</dbReference>
<feature type="region of interest" description="Disordered" evidence="1">
    <location>
        <begin position="127"/>
        <end position="146"/>
    </location>
</feature>
<feature type="compositionally biased region" description="Polar residues" evidence="1">
    <location>
        <begin position="298"/>
        <end position="331"/>
    </location>
</feature>
<dbReference type="EMBL" id="KK784902">
    <property type="protein sequence ID" value="KDO65707.1"/>
    <property type="molecule type" value="Genomic_DNA"/>
</dbReference>
<protein>
    <recommendedName>
        <fullName evidence="6">DUF4378 domain-containing protein</fullName>
    </recommendedName>
</protein>
<feature type="region of interest" description="Disordered" evidence="1">
    <location>
        <begin position="269"/>
        <end position="335"/>
    </location>
</feature>
<feature type="compositionally biased region" description="Polar residues" evidence="1">
    <location>
        <begin position="712"/>
        <end position="733"/>
    </location>
</feature>
<dbReference type="Pfam" id="PF14309">
    <property type="entry name" value="DUF4378"/>
    <property type="match status" value="1"/>
</dbReference>
<proteinExistence type="predicted"/>
<feature type="compositionally biased region" description="Polar residues" evidence="1">
    <location>
        <begin position="566"/>
        <end position="578"/>
    </location>
</feature>
<dbReference type="STRING" id="2711.A0A067FRB8"/>
<reference evidence="4 5" key="1">
    <citation type="submission" date="2014-04" db="EMBL/GenBank/DDBJ databases">
        <authorList>
            <consortium name="International Citrus Genome Consortium"/>
            <person name="Gmitter F."/>
            <person name="Chen C."/>
            <person name="Farmerie W."/>
            <person name="Harkins T."/>
            <person name="Desany B."/>
            <person name="Mohiuddin M."/>
            <person name="Kodira C."/>
            <person name="Borodovsky M."/>
            <person name="Lomsadze A."/>
            <person name="Burns P."/>
            <person name="Jenkins J."/>
            <person name="Prochnik S."/>
            <person name="Shu S."/>
            <person name="Chapman J."/>
            <person name="Pitluck S."/>
            <person name="Schmutz J."/>
            <person name="Rokhsar D."/>
        </authorList>
    </citation>
    <scope>NUCLEOTIDE SEQUENCE</scope>
</reference>
<feature type="compositionally biased region" description="Polar residues" evidence="1">
    <location>
        <begin position="623"/>
        <end position="635"/>
    </location>
</feature>
<feature type="compositionally biased region" description="Polar residues" evidence="1">
    <location>
        <begin position="70"/>
        <end position="79"/>
    </location>
</feature>
<feature type="compositionally biased region" description="Polar residues" evidence="1">
    <location>
        <begin position="382"/>
        <end position="394"/>
    </location>
</feature>
<evidence type="ECO:0000313" key="5">
    <source>
        <dbReference type="Proteomes" id="UP000027120"/>
    </source>
</evidence>
<keyword evidence="5" id="KW-1185">Reference proteome</keyword>
<evidence type="ECO:0000256" key="1">
    <source>
        <dbReference type="SAM" id="MobiDB-lite"/>
    </source>
</evidence>
<dbReference type="EMBL" id="KK784902">
    <property type="protein sequence ID" value="KDO65706.1"/>
    <property type="molecule type" value="Genomic_DNA"/>
</dbReference>
<evidence type="ECO:0000313" key="4">
    <source>
        <dbReference type="EMBL" id="KDO65706.1"/>
    </source>
</evidence>
<dbReference type="Proteomes" id="UP000027120">
    <property type="component" value="Unassembled WGS sequence"/>
</dbReference>
<feature type="compositionally biased region" description="Polar residues" evidence="1">
    <location>
        <begin position="504"/>
        <end position="539"/>
    </location>
</feature>
<evidence type="ECO:0000259" key="2">
    <source>
        <dbReference type="Pfam" id="PF14309"/>
    </source>
</evidence>
<organism evidence="4 5">
    <name type="scientific">Citrus sinensis</name>
    <name type="common">Sweet orange</name>
    <name type="synonym">Citrus aurantium var. sinensis</name>
    <dbReference type="NCBI Taxonomy" id="2711"/>
    <lineage>
        <taxon>Eukaryota</taxon>
        <taxon>Viridiplantae</taxon>
        <taxon>Streptophyta</taxon>
        <taxon>Embryophyta</taxon>
        <taxon>Tracheophyta</taxon>
        <taxon>Spermatophyta</taxon>
        <taxon>Magnoliopsida</taxon>
        <taxon>eudicotyledons</taxon>
        <taxon>Gunneridae</taxon>
        <taxon>Pentapetalae</taxon>
        <taxon>rosids</taxon>
        <taxon>malvids</taxon>
        <taxon>Sapindales</taxon>
        <taxon>Rutaceae</taxon>
        <taxon>Aurantioideae</taxon>
        <taxon>Citrus</taxon>
    </lineage>
</organism>
<sequence>MATKLLHSLADDNQDLQKQIGCMNGIFQLFDRHHVLTGRRLTHKRLPPGTSHFQNGGLEREFNNVNHRQTANGINLNRSVNEKQRLSTESSRASFSSSCSSSLSSMDFGKTAHQEASSCDRIIFPGTPSRDPVMSQGNTSPHMGRHSLDLRDVVKDSMYREARGMSVKTTTNDEPAVRSLKHKDSPRPVQLSKSVDGPYGVGIRGKQNVPADIKESLRVLAKLPEPPWFYNEAREYSILQNEAKDGSWHSISRDAPRFSYDEKERNRLSFESRDTIKSTPKPKEMPRLSLDSREFSMRGSNSDSKPNYLLRNSQDNGSSNKVLNLPQSLGTQKRPPGVVAKLMGLDALPESSSAGDSQLGLIKTSPVEEKDPFSRSLKLNDLNKQIQVSKSPRSSLKDPASPRWKNPDLIMKPIPSSKFPIEPAPWKQVDASRGSQKTAFGPIKVPARAQNSFPSVYSEIEKRLNDLEFKRSGKDLRALKQILEAMQTKGLIESSKEEKASKFGTRNVSEPKSSSPNLKSGSHRNLQTNHVIASTTSGSDSLRTFESPIVIMKPAKLVQKSNIPASSVIPTDSISGLNKPQGKGFEDSKKGSDSVSSRAAKDLSPRSSRTDSAVSTSDKKTSARNIRSRQSSTKSLHLPKENKTNSSKSSGSVSPRLQQRKLELDKRSRPPTPPSDLNKPRPASDLNKPGRQSNRHLTDSGSPSGKLKLKYYNSQPSDDQLSQISNESRTSSLHGDDASVHSDSNLVLDSRLDMGSTSSERSIEINGSQSPSLKVAKYLVSGSLQKKSTPRLSEDEGLTELATITPEHPSPVSVFDASVLRDDDPSPVKQISDSLKGDIAQNSNDSFSEDQWNPADKFLSNSMCSGLTSEINRKKLQNIDHLVQKLRRLNSSHDEASTDYIASLCENTNPDHRYVSEILLASGLLLRDLGSSLTKFQLHPSGHPINPELFFVLEQTNANALHSREESTPVKVSHPKTNPKKIHRKLIFDAVNEILVGKLASLGASQEPWLKTNKLASKTLSAQKLLKELCSEVEQLQAKKSECSLDDEDDNLKSILWEDVTHRSGGWTDFNNEISVVVLDVERLLFKDLVDEIVIGEASNLRARPGRRKQLFAK</sequence>
<gene>
    <name evidence="4" type="ORF">CISIN_1g001252mg</name>
</gene>
<dbReference type="PANTHER" id="PTHR31680">
    <property type="entry name" value="LONGIFOLIA PROTEIN"/>
    <property type="match status" value="1"/>
</dbReference>
<dbReference type="eggNOG" id="ENOG502QVC5">
    <property type="taxonomic scope" value="Eukaryota"/>
</dbReference>
<evidence type="ECO:0008006" key="6">
    <source>
        <dbReference type="Google" id="ProtNLM"/>
    </source>
</evidence>
<feature type="region of interest" description="Disordered" evidence="1">
    <location>
        <begin position="493"/>
        <end position="539"/>
    </location>
</feature>
<feature type="region of interest" description="Disordered" evidence="1">
    <location>
        <begin position="566"/>
        <end position="749"/>
    </location>
</feature>
<feature type="domain" description="DUF4378" evidence="2">
    <location>
        <begin position="911"/>
        <end position="1092"/>
    </location>
</feature>
<dbReference type="Pfam" id="PF14383">
    <property type="entry name" value="VARLMGL"/>
    <property type="match status" value="1"/>
</dbReference>
<feature type="compositionally biased region" description="Polar residues" evidence="1">
    <location>
        <begin position="605"/>
        <end position="616"/>
    </location>
</feature>
<feature type="region of interest" description="Disordered" evidence="1">
    <location>
        <begin position="168"/>
        <end position="203"/>
    </location>
</feature>